<gene>
    <name evidence="1" type="primary">lchA1</name>
    <name evidence="1" type="ORF">ERS852523_02050</name>
</gene>
<organism evidence="1 2">
    <name type="scientific">Blautia wexlerae</name>
    <dbReference type="NCBI Taxonomy" id="418240"/>
    <lineage>
        <taxon>Bacteria</taxon>
        <taxon>Bacillati</taxon>
        <taxon>Bacillota</taxon>
        <taxon>Clostridia</taxon>
        <taxon>Lachnospirales</taxon>
        <taxon>Lachnospiraceae</taxon>
        <taxon>Blautia</taxon>
    </lineage>
</organism>
<protein>
    <submittedName>
        <fullName evidence="1">Lantibiotic lichenicidin VK21 A1</fullName>
    </submittedName>
</protein>
<dbReference type="EMBL" id="CZAW01000020">
    <property type="protein sequence ID" value="CUP56935.1"/>
    <property type="molecule type" value="Genomic_DNA"/>
</dbReference>
<dbReference type="RefSeq" id="WP_025580957.1">
    <property type="nucleotide sequence ID" value="NZ_AP031426.1"/>
</dbReference>
<evidence type="ECO:0000313" key="1">
    <source>
        <dbReference type="EMBL" id="CUP56935.1"/>
    </source>
</evidence>
<proteinExistence type="predicted"/>
<dbReference type="OrthoDB" id="2055268at2"/>
<dbReference type="AlphaFoldDB" id="A0A174PEV7"/>
<reference evidence="1 2" key="1">
    <citation type="submission" date="2015-09" db="EMBL/GenBank/DDBJ databases">
        <authorList>
            <consortium name="Pathogen Informatics"/>
        </authorList>
    </citation>
    <scope>NUCLEOTIDE SEQUENCE [LARGE SCALE GENOMIC DNA]</scope>
    <source>
        <strain evidence="1 2">2789STDY5834911</strain>
    </source>
</reference>
<sequence>MKKNYRNPMTRPENFMNPAGNVMKEIKEADLNNFSAGAGEPRVSDGSQFCTSTKECNWGTIMFVCC</sequence>
<dbReference type="Proteomes" id="UP000095712">
    <property type="component" value="Unassembled WGS sequence"/>
</dbReference>
<dbReference type="GeneID" id="97505841"/>
<name>A0A174PEV7_9FIRM</name>
<dbReference type="NCBIfam" id="NF000539">
    <property type="entry name" value="plantaricin"/>
    <property type="match status" value="1"/>
</dbReference>
<evidence type="ECO:0000313" key="2">
    <source>
        <dbReference type="Proteomes" id="UP000095712"/>
    </source>
</evidence>
<accession>A0A174PEV7</accession>